<feature type="domain" description="Exoribonuclease phosphorolytic" evidence="7">
    <location>
        <begin position="117"/>
        <end position="182"/>
    </location>
</feature>
<dbReference type="Pfam" id="PF01138">
    <property type="entry name" value="RNase_PH"/>
    <property type="match status" value="1"/>
</dbReference>
<comment type="similarity">
    <text evidence="1">Belongs to the RNase PH family.</text>
</comment>
<dbReference type="GO" id="GO:0006364">
    <property type="term" value="P:rRNA processing"/>
    <property type="evidence" value="ECO:0007669"/>
    <property type="project" value="UniProtKB-KW"/>
</dbReference>
<keyword evidence="3" id="KW-0820">tRNA-binding</keyword>
<dbReference type="GO" id="GO:0016075">
    <property type="term" value="P:rRNA catabolic process"/>
    <property type="evidence" value="ECO:0007669"/>
    <property type="project" value="TreeGrafter"/>
</dbReference>
<dbReference type="PROSITE" id="PS01277">
    <property type="entry name" value="RIBONUCLEASE_PH"/>
    <property type="match status" value="1"/>
</dbReference>
<feature type="domain" description="Exoribonuclease phosphorolytic" evidence="6">
    <location>
        <begin position="11"/>
        <end position="99"/>
    </location>
</feature>
<evidence type="ECO:0000256" key="5">
    <source>
        <dbReference type="ARBA" id="ARBA00022884"/>
    </source>
</evidence>
<proteinExistence type="inferred from homology"/>
<dbReference type="GO" id="GO:0000049">
    <property type="term" value="F:tRNA binding"/>
    <property type="evidence" value="ECO:0007669"/>
    <property type="project" value="UniProtKB-KW"/>
</dbReference>
<dbReference type="Pfam" id="PF03725">
    <property type="entry name" value="RNase_PH_C"/>
    <property type="match status" value="1"/>
</dbReference>
<evidence type="ECO:0000256" key="2">
    <source>
        <dbReference type="ARBA" id="ARBA00022552"/>
    </source>
</evidence>
<accession>X1V8C2</accession>
<dbReference type="InterPro" id="IPR002381">
    <property type="entry name" value="RNase_PH_bac-type"/>
</dbReference>
<dbReference type="FunFam" id="3.30.230.70:FF:000003">
    <property type="entry name" value="Ribonuclease PH"/>
    <property type="match status" value="1"/>
</dbReference>
<name>X1V8C2_9ZZZZ</name>
<dbReference type="SUPFAM" id="SSF54211">
    <property type="entry name" value="Ribosomal protein S5 domain 2-like"/>
    <property type="match status" value="1"/>
</dbReference>
<dbReference type="NCBIfam" id="TIGR01966">
    <property type="entry name" value="RNasePH"/>
    <property type="match status" value="1"/>
</dbReference>
<evidence type="ECO:0000259" key="6">
    <source>
        <dbReference type="Pfam" id="PF01138"/>
    </source>
</evidence>
<dbReference type="PANTHER" id="PTHR11953:SF0">
    <property type="entry name" value="EXOSOME COMPLEX COMPONENT RRP41"/>
    <property type="match status" value="1"/>
</dbReference>
<dbReference type="Gene3D" id="3.30.230.70">
    <property type="entry name" value="GHMP Kinase, N-terminal domain"/>
    <property type="match status" value="1"/>
</dbReference>
<comment type="caution">
    <text evidence="8">The sequence shown here is derived from an EMBL/GenBank/DDBJ whole genome shotgun (WGS) entry which is preliminary data.</text>
</comment>
<dbReference type="InterPro" id="IPR027408">
    <property type="entry name" value="PNPase/RNase_PH_dom_sf"/>
</dbReference>
<dbReference type="InterPro" id="IPR015847">
    <property type="entry name" value="ExoRNase_PH_dom2"/>
</dbReference>
<dbReference type="SUPFAM" id="SSF55666">
    <property type="entry name" value="Ribonuclease PH domain 2-like"/>
    <property type="match status" value="1"/>
</dbReference>
<evidence type="ECO:0000259" key="7">
    <source>
        <dbReference type="Pfam" id="PF03725"/>
    </source>
</evidence>
<evidence type="ECO:0000256" key="3">
    <source>
        <dbReference type="ARBA" id="ARBA00022555"/>
    </source>
</evidence>
<keyword evidence="5" id="KW-0694">RNA-binding</keyword>
<keyword evidence="2" id="KW-0698">rRNA processing</keyword>
<keyword evidence="4" id="KW-0819">tRNA processing</keyword>
<evidence type="ECO:0000313" key="8">
    <source>
        <dbReference type="EMBL" id="GAJ08986.1"/>
    </source>
</evidence>
<dbReference type="GO" id="GO:0009022">
    <property type="term" value="F:tRNA nucleotidyltransferase activity"/>
    <property type="evidence" value="ECO:0007669"/>
    <property type="project" value="InterPro"/>
</dbReference>
<dbReference type="EMBL" id="BARW01033367">
    <property type="protein sequence ID" value="GAJ08986.1"/>
    <property type="molecule type" value="Genomic_DNA"/>
</dbReference>
<dbReference type="GO" id="GO:0008033">
    <property type="term" value="P:tRNA processing"/>
    <property type="evidence" value="ECO:0007669"/>
    <property type="project" value="UniProtKB-KW"/>
</dbReference>
<evidence type="ECO:0000256" key="1">
    <source>
        <dbReference type="ARBA" id="ARBA00006678"/>
    </source>
</evidence>
<dbReference type="InterPro" id="IPR020568">
    <property type="entry name" value="Ribosomal_Su5_D2-typ_SF"/>
</dbReference>
<dbReference type="InterPro" id="IPR018336">
    <property type="entry name" value="RNase_PH_CS"/>
</dbReference>
<dbReference type="InterPro" id="IPR001247">
    <property type="entry name" value="ExoRNase_PH_dom1"/>
</dbReference>
<dbReference type="InterPro" id="IPR050080">
    <property type="entry name" value="RNase_PH"/>
</dbReference>
<dbReference type="AlphaFoldDB" id="X1V8C2"/>
<gene>
    <name evidence="8" type="ORF">S12H4_52564</name>
</gene>
<organism evidence="8">
    <name type="scientific">marine sediment metagenome</name>
    <dbReference type="NCBI Taxonomy" id="412755"/>
    <lineage>
        <taxon>unclassified sequences</taxon>
        <taxon>metagenomes</taxon>
        <taxon>ecological metagenomes</taxon>
    </lineage>
</organism>
<feature type="non-terminal residue" evidence="8">
    <location>
        <position position="1"/>
    </location>
</feature>
<sequence length="197" mass="22478">SVMENVPRFLQDTGTGWITAEYNMLPRATQSRNQRERDRLRIKGRTHEIQRLIGRSMRAAFNYEKIGERTIRIDCDVIQADGGTRCASITGAFIATFDAINFLYNEQRIYEFPDYKVTAAISLGIKNDKVILDLNYEEDSKVDVDFNLVANEDLDLIEIQGTAEGAPFNKEKLNEILEVGEKGVMELIKIQKQVLNL</sequence>
<dbReference type="PANTHER" id="PTHR11953">
    <property type="entry name" value="EXOSOME COMPLEX COMPONENT"/>
    <property type="match status" value="1"/>
</dbReference>
<reference evidence="8" key="1">
    <citation type="journal article" date="2014" name="Front. Microbiol.">
        <title>High frequency of phylogenetically diverse reductive dehalogenase-homologous genes in deep subseafloor sedimentary metagenomes.</title>
        <authorList>
            <person name="Kawai M."/>
            <person name="Futagami T."/>
            <person name="Toyoda A."/>
            <person name="Takaki Y."/>
            <person name="Nishi S."/>
            <person name="Hori S."/>
            <person name="Arai W."/>
            <person name="Tsubouchi T."/>
            <person name="Morono Y."/>
            <person name="Uchiyama I."/>
            <person name="Ito T."/>
            <person name="Fujiyama A."/>
            <person name="Inagaki F."/>
            <person name="Takami H."/>
        </authorList>
    </citation>
    <scope>NUCLEOTIDE SEQUENCE</scope>
    <source>
        <strain evidence="8">Expedition CK06-06</strain>
    </source>
</reference>
<dbReference type="InterPro" id="IPR036345">
    <property type="entry name" value="ExoRNase_PH_dom2_sf"/>
</dbReference>
<protein>
    <submittedName>
        <fullName evidence="8">Uncharacterized protein</fullName>
    </submittedName>
</protein>
<evidence type="ECO:0000256" key="4">
    <source>
        <dbReference type="ARBA" id="ARBA00022694"/>
    </source>
</evidence>